<protein>
    <submittedName>
        <fullName evidence="2">Uncharacterized protein</fullName>
    </submittedName>
</protein>
<keyword evidence="3" id="KW-1185">Reference proteome</keyword>
<feature type="compositionally biased region" description="Basic and acidic residues" evidence="1">
    <location>
        <begin position="126"/>
        <end position="141"/>
    </location>
</feature>
<proteinExistence type="predicted"/>
<gene>
    <name evidence="2" type="ORF">AA15669_2047</name>
</gene>
<name>A0ABQ0P1I4_9PROT</name>
<feature type="compositionally biased region" description="Polar residues" evidence="1">
    <location>
        <begin position="113"/>
        <end position="125"/>
    </location>
</feature>
<evidence type="ECO:0000313" key="2">
    <source>
        <dbReference type="EMBL" id="GBQ09075.1"/>
    </source>
</evidence>
<sequence length="228" mass="25582">MSEEKQYLGMVWHDGRLIYNCAPREHQTIHLAPVQIIPLLKSLESCLEADPLSKPSTDLVSWLEGYQDGFSASHLLKTEVCNRCSSQPSGLSTQNLSSSSPSSASKDARTDSTSEAGNETVAQDTQAKRPHDDTLSEQERCDRVNLAVQTDIRKYREERLTSPTDEELQKWGCPKLLDPRARMFICQLPDEDLRTIRRHAMPGWLAGLLSQIADEEIERRAGEDEASS</sequence>
<comment type="caution">
    <text evidence="2">The sequence shown here is derived from an EMBL/GenBank/DDBJ whole genome shotgun (WGS) entry which is preliminary data.</text>
</comment>
<evidence type="ECO:0000313" key="3">
    <source>
        <dbReference type="Proteomes" id="UP001062901"/>
    </source>
</evidence>
<organism evidence="2 3">
    <name type="scientific">Saccharibacter floricola DSM 15669</name>
    <dbReference type="NCBI Taxonomy" id="1123227"/>
    <lineage>
        <taxon>Bacteria</taxon>
        <taxon>Pseudomonadati</taxon>
        <taxon>Pseudomonadota</taxon>
        <taxon>Alphaproteobacteria</taxon>
        <taxon>Acetobacterales</taxon>
        <taxon>Acetobacteraceae</taxon>
        <taxon>Saccharibacter</taxon>
    </lineage>
</organism>
<reference evidence="2" key="1">
    <citation type="submission" date="2013-04" db="EMBL/GenBank/DDBJ databases">
        <title>The genome sequencing project of 58 acetic acid bacteria.</title>
        <authorList>
            <person name="Okamoto-Kainuma A."/>
            <person name="Ishikawa M."/>
            <person name="Umino S."/>
            <person name="Koizumi Y."/>
            <person name="Shiwa Y."/>
            <person name="Yoshikawa H."/>
            <person name="Matsutani M."/>
            <person name="Matsushita K."/>
        </authorList>
    </citation>
    <scope>NUCLEOTIDE SEQUENCE</scope>
    <source>
        <strain evidence="2">DSM 15669</strain>
    </source>
</reference>
<evidence type="ECO:0000256" key="1">
    <source>
        <dbReference type="SAM" id="MobiDB-lite"/>
    </source>
</evidence>
<dbReference type="EMBL" id="BAQD01000148">
    <property type="protein sequence ID" value="GBQ09075.1"/>
    <property type="molecule type" value="Genomic_DNA"/>
</dbReference>
<dbReference type="Proteomes" id="UP001062901">
    <property type="component" value="Unassembled WGS sequence"/>
</dbReference>
<accession>A0ABQ0P1I4</accession>
<feature type="region of interest" description="Disordered" evidence="1">
    <location>
        <begin position="87"/>
        <end position="141"/>
    </location>
</feature>
<feature type="compositionally biased region" description="Low complexity" evidence="1">
    <location>
        <begin position="89"/>
        <end position="105"/>
    </location>
</feature>
<dbReference type="RefSeq" id="WP_018980359.1">
    <property type="nucleotide sequence ID" value="NZ_BAQD01000148.1"/>
</dbReference>